<gene>
    <name evidence="2" type="ORF">M72_29801</name>
</gene>
<dbReference type="RefSeq" id="WP_055068056.1">
    <property type="nucleotide sequence ID" value="NZ_CP173697.1"/>
</dbReference>
<protein>
    <submittedName>
        <fullName evidence="2">Uncharacterized protein</fullName>
    </submittedName>
</protein>
<name>A0A0M6WQL8_9FIRM</name>
<feature type="transmembrane region" description="Helical" evidence="1">
    <location>
        <begin position="34"/>
        <end position="55"/>
    </location>
</feature>
<proteinExistence type="predicted"/>
<evidence type="ECO:0000313" key="2">
    <source>
        <dbReference type="EMBL" id="CRL39476.1"/>
    </source>
</evidence>
<dbReference type="EMBL" id="CVRR01000024">
    <property type="protein sequence ID" value="CRL39476.1"/>
    <property type="molecule type" value="Genomic_DNA"/>
</dbReference>
<reference evidence="3" key="1">
    <citation type="submission" date="2015-05" db="EMBL/GenBank/DDBJ databases">
        <authorList>
            <consortium name="Pathogen Informatics"/>
        </authorList>
    </citation>
    <scope>NUCLEOTIDE SEQUENCE [LARGE SCALE GENOMIC DNA]</scope>
    <source>
        <strain evidence="3">M72</strain>
    </source>
</reference>
<keyword evidence="3" id="KW-1185">Reference proteome</keyword>
<feature type="transmembrane region" description="Helical" evidence="1">
    <location>
        <begin position="7"/>
        <end position="28"/>
    </location>
</feature>
<sequence length="170" mass="19885">MKKDSVKYIVLIVFSLATLVLLILNAVFDFNVFWTVNISDGIEIFVLIFVSYFLVDRQNEKDRKKEKINALINKVQLRLLDADLVKVDTEENRKITRIKVTSISNLLEIIKDNMDNKNNIDNIVTKMDNLSVLIMDHIEDEDYIRKTNSHIIRTVIDIDTKLEKIKFDIN</sequence>
<organism evidence="2 3">
    <name type="scientific">Roseburia faecis</name>
    <dbReference type="NCBI Taxonomy" id="301302"/>
    <lineage>
        <taxon>Bacteria</taxon>
        <taxon>Bacillati</taxon>
        <taxon>Bacillota</taxon>
        <taxon>Clostridia</taxon>
        <taxon>Lachnospirales</taxon>
        <taxon>Lachnospiraceae</taxon>
        <taxon>Roseburia</taxon>
    </lineage>
</organism>
<dbReference type="AlphaFoldDB" id="A0A0M6WQL8"/>
<dbReference type="Proteomes" id="UP000049979">
    <property type="component" value="Unassembled WGS sequence"/>
</dbReference>
<evidence type="ECO:0000313" key="3">
    <source>
        <dbReference type="Proteomes" id="UP000049979"/>
    </source>
</evidence>
<keyword evidence="1" id="KW-0472">Membrane</keyword>
<keyword evidence="1" id="KW-1133">Transmembrane helix</keyword>
<keyword evidence="1" id="KW-0812">Transmembrane</keyword>
<accession>A0A0M6WQL8</accession>
<evidence type="ECO:0000256" key="1">
    <source>
        <dbReference type="SAM" id="Phobius"/>
    </source>
</evidence>